<keyword evidence="2" id="KW-1185">Reference proteome</keyword>
<dbReference type="Proteomes" id="UP001140510">
    <property type="component" value="Unassembled WGS sequence"/>
</dbReference>
<evidence type="ECO:0000313" key="2">
    <source>
        <dbReference type="Proteomes" id="UP001140510"/>
    </source>
</evidence>
<comment type="caution">
    <text evidence="1">The sequence shown here is derived from an EMBL/GenBank/DDBJ whole genome shotgun (WGS) entry which is preliminary data.</text>
</comment>
<reference evidence="1" key="1">
    <citation type="submission" date="2022-10" db="EMBL/GenBank/DDBJ databases">
        <title>Tapping the CABI collections for fungal endophytes: first genome assemblies for Collariella, Neodidymelliopsis, Ascochyta clinopodiicola, Didymella pomorum, Didymosphaeria variabile, Neocosmospora piperis and Neocucurbitaria cava.</title>
        <authorList>
            <person name="Hill R."/>
        </authorList>
    </citation>
    <scope>NUCLEOTIDE SEQUENCE</scope>
    <source>
        <strain evidence="1">IMI 355091</strain>
    </source>
</reference>
<proteinExistence type="predicted"/>
<dbReference type="OrthoDB" id="10475595at2759"/>
<dbReference type="EMBL" id="JAPEVA010000012">
    <property type="protein sequence ID" value="KAJ4409304.1"/>
    <property type="molecule type" value="Genomic_DNA"/>
</dbReference>
<sequence length="67" mass="7641">MDVLYFPTVWHEEQRFSPPTSLESTGSPNLPDEVIAILAEEPKFKQMMEKVSDDALKASWLIFANTI</sequence>
<gene>
    <name evidence="1" type="ORF">N0V91_002660</name>
</gene>
<accession>A0A9W8ZI23</accession>
<evidence type="ECO:0000313" key="1">
    <source>
        <dbReference type="EMBL" id="KAJ4409304.1"/>
    </source>
</evidence>
<name>A0A9W8ZI23_9PLEO</name>
<organism evidence="1 2">
    <name type="scientific">Didymella pomorum</name>
    <dbReference type="NCBI Taxonomy" id="749634"/>
    <lineage>
        <taxon>Eukaryota</taxon>
        <taxon>Fungi</taxon>
        <taxon>Dikarya</taxon>
        <taxon>Ascomycota</taxon>
        <taxon>Pezizomycotina</taxon>
        <taxon>Dothideomycetes</taxon>
        <taxon>Pleosporomycetidae</taxon>
        <taxon>Pleosporales</taxon>
        <taxon>Pleosporineae</taxon>
        <taxon>Didymellaceae</taxon>
        <taxon>Didymella</taxon>
    </lineage>
</organism>
<dbReference type="AlphaFoldDB" id="A0A9W8ZI23"/>
<protein>
    <submittedName>
        <fullName evidence="1">Uncharacterized protein</fullName>
    </submittedName>
</protein>